<dbReference type="Gene3D" id="1.20.920.10">
    <property type="entry name" value="Bromodomain-like"/>
    <property type="match status" value="1"/>
</dbReference>
<dbReference type="Proteomes" id="UP001180020">
    <property type="component" value="Unassembled WGS sequence"/>
</dbReference>
<gene>
    <name evidence="5" type="primary">GCN5</name>
    <name evidence="5" type="ORF">QJS10_CPA06g01520</name>
</gene>
<evidence type="ECO:0000313" key="6">
    <source>
        <dbReference type="Proteomes" id="UP001180020"/>
    </source>
</evidence>
<dbReference type="PRINTS" id="PR00503">
    <property type="entry name" value="BROMODOMAIN"/>
</dbReference>
<name>A0AAV9EQE4_ACOCL</name>
<dbReference type="SMART" id="SM00297">
    <property type="entry name" value="BROMO"/>
    <property type="match status" value="1"/>
</dbReference>
<dbReference type="Pfam" id="PF00439">
    <property type="entry name" value="Bromodomain"/>
    <property type="match status" value="1"/>
</dbReference>
<feature type="region of interest" description="Disordered" evidence="3">
    <location>
        <begin position="173"/>
        <end position="192"/>
    </location>
</feature>
<dbReference type="SUPFAM" id="SSF47370">
    <property type="entry name" value="Bromodomain"/>
    <property type="match status" value="1"/>
</dbReference>
<dbReference type="PANTHER" id="PTHR45750">
    <property type="entry name" value="GH11602P"/>
    <property type="match status" value="1"/>
</dbReference>
<keyword evidence="6" id="KW-1185">Reference proteome</keyword>
<evidence type="ECO:0000259" key="4">
    <source>
        <dbReference type="PROSITE" id="PS50014"/>
    </source>
</evidence>
<dbReference type="InterPro" id="IPR037800">
    <property type="entry name" value="GCN5"/>
</dbReference>
<organism evidence="5 6">
    <name type="scientific">Acorus calamus</name>
    <name type="common">Sweet flag</name>
    <dbReference type="NCBI Taxonomy" id="4465"/>
    <lineage>
        <taxon>Eukaryota</taxon>
        <taxon>Viridiplantae</taxon>
        <taxon>Streptophyta</taxon>
        <taxon>Embryophyta</taxon>
        <taxon>Tracheophyta</taxon>
        <taxon>Spermatophyta</taxon>
        <taxon>Magnoliopsida</taxon>
        <taxon>Liliopsida</taxon>
        <taxon>Acoraceae</taxon>
        <taxon>Acorus</taxon>
    </lineage>
</organism>
<dbReference type="GO" id="GO:0000123">
    <property type="term" value="C:histone acetyltransferase complex"/>
    <property type="evidence" value="ECO:0007669"/>
    <property type="project" value="TreeGrafter"/>
</dbReference>
<evidence type="ECO:0000256" key="3">
    <source>
        <dbReference type="SAM" id="MobiDB-lite"/>
    </source>
</evidence>
<dbReference type="AlphaFoldDB" id="A0AAV9EQE4"/>
<dbReference type="EMBL" id="JAUJYO010000006">
    <property type="protein sequence ID" value="KAK1315104.1"/>
    <property type="molecule type" value="Genomic_DNA"/>
</dbReference>
<protein>
    <submittedName>
        <fullName evidence="5">Histone acetyltransferase GCN5</fullName>
    </submittedName>
</protein>
<sequence length="342" mass="38430">MDTVTLPPLPTTLSMLKTHQKPLQYQNSSKILHELLHQSSSAGILTLRLISSKRNTFDDVDAEEIISGIPPHNFFESLNTLLDLDTIKNKGMLESGVDAVKRYAPPQQRNRVLNRRKSGGWAAAMHAYNDPTIDLSGKQDVSDFCRKRPVMYAGASGVAWGHPKLPHQDLHIYSASSSSGSSSTRTSASDSPRLLAMATEDEAIDERIRELSNCHIVYSGIDFPKKEAGIPRKLIKVEDIPRLNLKIMSKRVDEQYYITLEMFIADARRMFANARTYNYQETIYYKCATRLLTISKHTPCPPQPCPTNPTSIPPNGTLMCSICAGTIFHCHKIEELYLKRRP</sequence>
<proteinExistence type="predicted"/>
<dbReference type="PROSITE" id="PS50014">
    <property type="entry name" value="BROMODOMAIN_2"/>
    <property type="match status" value="1"/>
</dbReference>
<evidence type="ECO:0000256" key="1">
    <source>
        <dbReference type="ARBA" id="ARBA00023117"/>
    </source>
</evidence>
<dbReference type="GO" id="GO:0010484">
    <property type="term" value="F:histone H3 acetyltransferase activity"/>
    <property type="evidence" value="ECO:0007669"/>
    <property type="project" value="TreeGrafter"/>
</dbReference>
<evidence type="ECO:0000256" key="2">
    <source>
        <dbReference type="PROSITE-ProRule" id="PRU00035"/>
    </source>
</evidence>
<feature type="domain" description="Bromo" evidence="4">
    <location>
        <begin position="243"/>
        <end position="285"/>
    </location>
</feature>
<dbReference type="GO" id="GO:0045944">
    <property type="term" value="P:positive regulation of transcription by RNA polymerase II"/>
    <property type="evidence" value="ECO:0007669"/>
    <property type="project" value="TreeGrafter"/>
</dbReference>
<reference evidence="5" key="2">
    <citation type="submission" date="2023-06" db="EMBL/GenBank/DDBJ databases">
        <authorList>
            <person name="Ma L."/>
            <person name="Liu K.-W."/>
            <person name="Li Z."/>
            <person name="Hsiao Y.-Y."/>
            <person name="Qi Y."/>
            <person name="Fu T."/>
            <person name="Tang G."/>
            <person name="Zhang D."/>
            <person name="Sun W.-H."/>
            <person name="Liu D.-K."/>
            <person name="Li Y."/>
            <person name="Chen G.-Z."/>
            <person name="Liu X.-D."/>
            <person name="Liao X.-Y."/>
            <person name="Jiang Y.-T."/>
            <person name="Yu X."/>
            <person name="Hao Y."/>
            <person name="Huang J."/>
            <person name="Zhao X.-W."/>
            <person name="Ke S."/>
            <person name="Chen Y.-Y."/>
            <person name="Wu W.-L."/>
            <person name="Hsu J.-L."/>
            <person name="Lin Y.-F."/>
            <person name="Huang M.-D."/>
            <person name="Li C.-Y."/>
            <person name="Huang L."/>
            <person name="Wang Z.-W."/>
            <person name="Zhao X."/>
            <person name="Zhong W.-Y."/>
            <person name="Peng D.-H."/>
            <person name="Ahmad S."/>
            <person name="Lan S."/>
            <person name="Zhang J.-S."/>
            <person name="Tsai W.-C."/>
            <person name="Van De Peer Y."/>
            <person name="Liu Z.-J."/>
        </authorList>
    </citation>
    <scope>NUCLEOTIDE SEQUENCE</scope>
    <source>
        <strain evidence="5">CP</strain>
        <tissue evidence="5">Leaves</tissue>
    </source>
</reference>
<keyword evidence="1 2" id="KW-0103">Bromodomain</keyword>
<reference evidence="5" key="1">
    <citation type="journal article" date="2023" name="Nat. Commun.">
        <title>Diploid and tetraploid genomes of Acorus and the evolution of monocots.</title>
        <authorList>
            <person name="Ma L."/>
            <person name="Liu K.W."/>
            <person name="Li Z."/>
            <person name="Hsiao Y.Y."/>
            <person name="Qi Y."/>
            <person name="Fu T."/>
            <person name="Tang G.D."/>
            <person name="Zhang D."/>
            <person name="Sun W.H."/>
            <person name="Liu D.K."/>
            <person name="Li Y."/>
            <person name="Chen G.Z."/>
            <person name="Liu X.D."/>
            <person name="Liao X.Y."/>
            <person name="Jiang Y.T."/>
            <person name="Yu X."/>
            <person name="Hao Y."/>
            <person name="Huang J."/>
            <person name="Zhao X.W."/>
            <person name="Ke S."/>
            <person name="Chen Y.Y."/>
            <person name="Wu W.L."/>
            <person name="Hsu J.L."/>
            <person name="Lin Y.F."/>
            <person name="Huang M.D."/>
            <person name="Li C.Y."/>
            <person name="Huang L."/>
            <person name="Wang Z.W."/>
            <person name="Zhao X."/>
            <person name="Zhong W.Y."/>
            <person name="Peng D.H."/>
            <person name="Ahmad S."/>
            <person name="Lan S."/>
            <person name="Zhang J.S."/>
            <person name="Tsai W.C."/>
            <person name="Van de Peer Y."/>
            <person name="Liu Z.J."/>
        </authorList>
    </citation>
    <scope>NUCLEOTIDE SEQUENCE</scope>
    <source>
        <strain evidence="5">CP</strain>
    </source>
</reference>
<dbReference type="PANTHER" id="PTHR45750:SF3">
    <property type="entry name" value="HISTONE ACETYLTRANSFERASE"/>
    <property type="match status" value="1"/>
</dbReference>
<accession>A0AAV9EQE4</accession>
<comment type="caution">
    <text evidence="5">The sequence shown here is derived from an EMBL/GenBank/DDBJ whole genome shotgun (WGS) entry which is preliminary data.</text>
</comment>
<feature type="compositionally biased region" description="Low complexity" evidence="3">
    <location>
        <begin position="174"/>
        <end position="191"/>
    </location>
</feature>
<evidence type="ECO:0000313" key="5">
    <source>
        <dbReference type="EMBL" id="KAK1315104.1"/>
    </source>
</evidence>
<dbReference type="InterPro" id="IPR001487">
    <property type="entry name" value="Bromodomain"/>
</dbReference>
<dbReference type="InterPro" id="IPR036427">
    <property type="entry name" value="Bromodomain-like_sf"/>
</dbReference>